<accession>A0A401UUT6</accession>
<organism evidence="8 9">
    <name type="scientific">Cellulomonas algicola</name>
    <dbReference type="NCBI Taxonomy" id="2071633"/>
    <lineage>
        <taxon>Bacteria</taxon>
        <taxon>Bacillati</taxon>
        <taxon>Actinomycetota</taxon>
        <taxon>Actinomycetes</taxon>
        <taxon>Micrococcales</taxon>
        <taxon>Cellulomonadaceae</taxon>
        <taxon>Cellulomonas</taxon>
    </lineage>
</organism>
<proteinExistence type="predicted"/>
<dbReference type="Proteomes" id="UP000288246">
    <property type="component" value="Unassembled WGS sequence"/>
</dbReference>
<feature type="transmembrane region" description="Helical" evidence="6">
    <location>
        <begin position="88"/>
        <end position="111"/>
    </location>
</feature>
<dbReference type="PANTHER" id="PTHR36115">
    <property type="entry name" value="PROLINE-RICH ANTIGEN HOMOLOG-RELATED"/>
    <property type="match status" value="1"/>
</dbReference>
<evidence type="ECO:0000313" key="9">
    <source>
        <dbReference type="Proteomes" id="UP000288246"/>
    </source>
</evidence>
<gene>
    <name evidence="8" type="ORF">CTKZ_00080</name>
</gene>
<keyword evidence="9" id="KW-1185">Reference proteome</keyword>
<dbReference type="InterPro" id="IPR016795">
    <property type="entry name" value="UCP021697"/>
</dbReference>
<evidence type="ECO:0000256" key="1">
    <source>
        <dbReference type="ARBA" id="ARBA00004651"/>
    </source>
</evidence>
<evidence type="ECO:0000259" key="7">
    <source>
        <dbReference type="Pfam" id="PF06271"/>
    </source>
</evidence>
<comment type="caution">
    <text evidence="8">The sequence shown here is derived from an EMBL/GenBank/DDBJ whole genome shotgun (WGS) entry which is preliminary data.</text>
</comment>
<protein>
    <submittedName>
        <fullName evidence="8">RDD family protein</fullName>
    </submittedName>
</protein>
<dbReference type="PIRSF" id="PIRSF021697">
    <property type="entry name" value="UCP021697"/>
    <property type="match status" value="1"/>
</dbReference>
<keyword evidence="4 6" id="KW-1133">Transmembrane helix</keyword>
<feature type="domain" description="RDD" evidence="7">
    <location>
        <begin position="49"/>
        <end position="173"/>
    </location>
</feature>
<name>A0A401UUT6_9CELL</name>
<dbReference type="EMBL" id="BHYL01000001">
    <property type="protein sequence ID" value="GCD18446.1"/>
    <property type="molecule type" value="Genomic_DNA"/>
</dbReference>
<evidence type="ECO:0000256" key="2">
    <source>
        <dbReference type="ARBA" id="ARBA00022475"/>
    </source>
</evidence>
<dbReference type="InterPro" id="IPR051791">
    <property type="entry name" value="Pra-immunoreactive"/>
</dbReference>
<evidence type="ECO:0000256" key="4">
    <source>
        <dbReference type="ARBA" id="ARBA00022989"/>
    </source>
</evidence>
<keyword evidence="2" id="KW-1003">Cell membrane</keyword>
<dbReference type="PANTHER" id="PTHR36115:SF6">
    <property type="entry name" value="PROLINE-RICH ANTIGEN HOMOLOG"/>
    <property type="match status" value="1"/>
</dbReference>
<dbReference type="InterPro" id="IPR010432">
    <property type="entry name" value="RDD"/>
</dbReference>
<evidence type="ECO:0000256" key="5">
    <source>
        <dbReference type="ARBA" id="ARBA00023136"/>
    </source>
</evidence>
<feature type="transmembrane region" description="Helical" evidence="6">
    <location>
        <begin position="56"/>
        <end position="76"/>
    </location>
</feature>
<dbReference type="Pfam" id="PF06271">
    <property type="entry name" value="RDD"/>
    <property type="match status" value="1"/>
</dbReference>
<sequence length="179" mass="18409">MGVAPGVATYPGRVTSRDDMGSWLEGGSPAGTTARGARLGLPPDGPGALASLGRRVAALAVDWTVCLLIAATFFPVERTGFYLTRGAPTATLLIFLLENVLLVGTVGFTLGHRVLGLRVRRAAVAPPGAAPLADSGRPPGLLSGLVRGVLLCLVIPAVVWDSDGRGLHDRLAGTAIVRR</sequence>
<dbReference type="AlphaFoldDB" id="A0A401UUT6"/>
<evidence type="ECO:0000313" key="8">
    <source>
        <dbReference type="EMBL" id="GCD18446.1"/>
    </source>
</evidence>
<keyword evidence="5 6" id="KW-0472">Membrane</keyword>
<evidence type="ECO:0000256" key="6">
    <source>
        <dbReference type="SAM" id="Phobius"/>
    </source>
</evidence>
<dbReference type="GO" id="GO:0005886">
    <property type="term" value="C:plasma membrane"/>
    <property type="evidence" value="ECO:0007669"/>
    <property type="project" value="UniProtKB-SubCell"/>
</dbReference>
<keyword evidence="3 6" id="KW-0812">Transmembrane</keyword>
<evidence type="ECO:0000256" key="3">
    <source>
        <dbReference type="ARBA" id="ARBA00022692"/>
    </source>
</evidence>
<reference evidence="8 9" key="1">
    <citation type="submission" date="2018-11" db="EMBL/GenBank/DDBJ databases">
        <title>Draft genome sequence of Cellulomonas takizawaensis strain TKZ-21.</title>
        <authorList>
            <person name="Yamamura H."/>
            <person name="Hayashi T."/>
            <person name="Hamada M."/>
            <person name="Serisawa Y."/>
            <person name="Matsuyama K."/>
            <person name="Nakagawa Y."/>
            <person name="Otoguro M."/>
            <person name="Yanagida F."/>
            <person name="Hayakawa M."/>
        </authorList>
    </citation>
    <scope>NUCLEOTIDE SEQUENCE [LARGE SCALE GENOMIC DNA]</scope>
    <source>
        <strain evidence="8 9">TKZ-21</strain>
    </source>
</reference>
<comment type="subcellular location">
    <subcellularLocation>
        <location evidence="1">Cell membrane</location>
        <topology evidence="1">Multi-pass membrane protein</topology>
    </subcellularLocation>
</comment>